<gene>
    <name evidence="6" type="ORF">Aru02nite_12010</name>
</gene>
<dbReference type="PROSITE" id="PS51109">
    <property type="entry name" value="G5"/>
    <property type="match status" value="1"/>
</dbReference>
<reference evidence="6" key="1">
    <citation type="submission" date="2021-01" db="EMBL/GenBank/DDBJ databases">
        <title>Whole genome shotgun sequence of Actinocatenispora rupis NBRC 107355.</title>
        <authorList>
            <person name="Komaki H."/>
            <person name="Tamura T."/>
        </authorList>
    </citation>
    <scope>NUCLEOTIDE SEQUENCE</scope>
    <source>
        <strain evidence="6">NBRC 107355</strain>
    </source>
</reference>
<protein>
    <submittedName>
        <fullName evidence="6">Transglycosylase</fullName>
    </submittedName>
</protein>
<dbReference type="Gene3D" id="2.20.230.10">
    <property type="entry name" value="Resuscitation-promoting factor rpfb"/>
    <property type="match status" value="1"/>
</dbReference>
<evidence type="ECO:0000313" key="7">
    <source>
        <dbReference type="Proteomes" id="UP000612808"/>
    </source>
</evidence>
<evidence type="ECO:0000256" key="1">
    <source>
        <dbReference type="ARBA" id="ARBA00010830"/>
    </source>
</evidence>
<dbReference type="Proteomes" id="UP000612808">
    <property type="component" value="Unassembled WGS sequence"/>
</dbReference>
<feature type="chain" id="PRO_5039527315" evidence="4">
    <location>
        <begin position="19"/>
        <end position="348"/>
    </location>
</feature>
<dbReference type="Pfam" id="PF06737">
    <property type="entry name" value="Transglycosylas"/>
    <property type="match status" value="1"/>
</dbReference>
<evidence type="ECO:0000256" key="4">
    <source>
        <dbReference type="SAM" id="SignalP"/>
    </source>
</evidence>
<evidence type="ECO:0000256" key="3">
    <source>
        <dbReference type="ARBA" id="ARBA00022801"/>
    </source>
</evidence>
<dbReference type="InterPro" id="IPR023346">
    <property type="entry name" value="Lysozyme-like_dom_sf"/>
</dbReference>
<dbReference type="EMBL" id="BOMB01000007">
    <property type="protein sequence ID" value="GID10312.1"/>
    <property type="molecule type" value="Genomic_DNA"/>
</dbReference>
<feature type="signal peptide" evidence="4">
    <location>
        <begin position="1"/>
        <end position="18"/>
    </location>
</feature>
<keyword evidence="2 4" id="KW-0732">Signal</keyword>
<comment type="caution">
    <text evidence="6">The sequence shown here is derived from an EMBL/GenBank/DDBJ whole genome shotgun (WGS) entry which is preliminary data.</text>
</comment>
<accession>A0A8J3NB64</accession>
<dbReference type="Gene3D" id="1.10.530.10">
    <property type="match status" value="1"/>
</dbReference>
<dbReference type="SUPFAM" id="SSF53955">
    <property type="entry name" value="Lysozyme-like"/>
    <property type="match status" value="1"/>
</dbReference>
<name>A0A8J3NB64_9ACTN</name>
<dbReference type="Pfam" id="PF07501">
    <property type="entry name" value="G5"/>
    <property type="match status" value="1"/>
</dbReference>
<comment type="similarity">
    <text evidence="1">Belongs to the transglycosylase family. Rpf subfamily.</text>
</comment>
<keyword evidence="3" id="KW-0378">Hydrolase</keyword>
<dbReference type="InterPro" id="IPR010618">
    <property type="entry name" value="RPF"/>
</dbReference>
<dbReference type="CDD" id="cd13925">
    <property type="entry name" value="RPF"/>
    <property type="match status" value="1"/>
</dbReference>
<proteinExistence type="inferred from homology"/>
<dbReference type="GO" id="GO:0016787">
    <property type="term" value="F:hydrolase activity"/>
    <property type="evidence" value="ECO:0007669"/>
    <property type="project" value="UniProtKB-KW"/>
</dbReference>
<organism evidence="6 7">
    <name type="scientific">Actinocatenispora rupis</name>
    <dbReference type="NCBI Taxonomy" id="519421"/>
    <lineage>
        <taxon>Bacteria</taxon>
        <taxon>Bacillati</taxon>
        <taxon>Actinomycetota</taxon>
        <taxon>Actinomycetes</taxon>
        <taxon>Micromonosporales</taxon>
        <taxon>Micromonosporaceae</taxon>
        <taxon>Actinocatenispora</taxon>
    </lineage>
</organism>
<dbReference type="SMART" id="SM01208">
    <property type="entry name" value="G5"/>
    <property type="match status" value="1"/>
</dbReference>
<evidence type="ECO:0000313" key="6">
    <source>
        <dbReference type="EMBL" id="GID10312.1"/>
    </source>
</evidence>
<dbReference type="InterPro" id="IPR007137">
    <property type="entry name" value="DUF348"/>
</dbReference>
<dbReference type="AlphaFoldDB" id="A0A8J3NB64"/>
<evidence type="ECO:0000259" key="5">
    <source>
        <dbReference type="PROSITE" id="PS51109"/>
    </source>
</evidence>
<dbReference type="Pfam" id="PF03990">
    <property type="entry name" value="DUF348"/>
    <property type="match status" value="3"/>
</dbReference>
<evidence type="ECO:0000256" key="2">
    <source>
        <dbReference type="ARBA" id="ARBA00022729"/>
    </source>
</evidence>
<feature type="domain" description="G5" evidence="5">
    <location>
        <begin position="186"/>
        <end position="266"/>
    </location>
</feature>
<sequence>MQLVALVAVLGTAGFFLARTHTVTVVDDGAARQVRSYAWTVGGVLRQAGVRLGPHDTVSPHPDDMVGGRIVVGRGRPVTLTLDGRRSRRWVTARSVDGLLATLGLAHRPVRVSGPADGAIGRDGAAVEVRTRKRLTLVSDGHRTTVSTYAATVRDLIAERHLKLGTSDETEPAAGHTLAGVPTVSVFRVTRRTATETVTVKAPLKTEKRSDWMLDQQGVVDDGRNGERREKVEYIYRDGKKYQRKVLSSTTVVTAKPRVVAKGTTPYPADDTGLNWSALAQCESGGNPQRVSADGQFMGLYQFSADTWQRMGGIGLPSEATAREQTYRAIQLYKRSGKGQWPVCGAKL</sequence>
<dbReference type="InterPro" id="IPR011098">
    <property type="entry name" value="G5_dom"/>
</dbReference>
<keyword evidence="7" id="KW-1185">Reference proteome</keyword>